<keyword evidence="5" id="KW-0808">Transferase</keyword>
<evidence type="ECO:0000256" key="7">
    <source>
        <dbReference type="ARBA" id="ARBA00022824"/>
    </source>
</evidence>
<organism evidence="11 12">
    <name type="scientific">Microbacterium koreense</name>
    <dbReference type="NCBI Taxonomy" id="323761"/>
    <lineage>
        <taxon>Bacteria</taxon>
        <taxon>Bacillati</taxon>
        <taxon>Actinomycetota</taxon>
        <taxon>Actinomycetes</taxon>
        <taxon>Micrococcales</taxon>
        <taxon>Microbacteriaceae</taxon>
        <taxon>Microbacterium</taxon>
    </lineage>
</organism>
<feature type="transmembrane region" description="Helical" evidence="10">
    <location>
        <begin position="339"/>
        <end position="359"/>
    </location>
</feature>
<evidence type="ECO:0000256" key="1">
    <source>
        <dbReference type="ARBA" id="ARBA00004477"/>
    </source>
</evidence>
<name>A0ABW2ZRP8_9MICO</name>
<keyword evidence="6 10" id="KW-0812">Transmembrane</keyword>
<feature type="transmembrane region" description="Helical" evidence="10">
    <location>
        <begin position="379"/>
        <end position="397"/>
    </location>
</feature>
<evidence type="ECO:0000256" key="8">
    <source>
        <dbReference type="ARBA" id="ARBA00022989"/>
    </source>
</evidence>
<accession>A0ABW2ZRP8</accession>
<dbReference type="Proteomes" id="UP001597042">
    <property type="component" value="Unassembled WGS sequence"/>
</dbReference>
<dbReference type="PANTHER" id="PTHR12468">
    <property type="entry name" value="GPI MANNOSYLTRANSFERASE 2"/>
    <property type="match status" value="1"/>
</dbReference>
<keyword evidence="9 10" id="KW-0472">Membrane</keyword>
<proteinExistence type="predicted"/>
<comment type="subcellular location">
    <subcellularLocation>
        <location evidence="1">Endoplasmic reticulum membrane</location>
        <topology evidence="1">Multi-pass membrane protein</topology>
    </subcellularLocation>
</comment>
<keyword evidence="4" id="KW-0328">Glycosyltransferase</keyword>
<dbReference type="RefSeq" id="WP_378750118.1">
    <property type="nucleotide sequence ID" value="NZ_JBHSSV010000002.1"/>
</dbReference>
<feature type="transmembrane region" description="Helical" evidence="10">
    <location>
        <begin position="236"/>
        <end position="259"/>
    </location>
</feature>
<keyword evidence="12" id="KW-1185">Reference proteome</keyword>
<evidence type="ECO:0000313" key="11">
    <source>
        <dbReference type="EMBL" id="MFD0781160.1"/>
    </source>
</evidence>
<evidence type="ECO:0000256" key="2">
    <source>
        <dbReference type="ARBA" id="ARBA00004687"/>
    </source>
</evidence>
<evidence type="ECO:0000313" key="12">
    <source>
        <dbReference type="Proteomes" id="UP001597042"/>
    </source>
</evidence>
<keyword evidence="3" id="KW-0337">GPI-anchor biosynthesis</keyword>
<feature type="transmembrane region" description="Helical" evidence="10">
    <location>
        <begin position="27"/>
        <end position="47"/>
    </location>
</feature>
<feature type="transmembrane region" description="Helical" evidence="10">
    <location>
        <begin position="307"/>
        <end position="327"/>
    </location>
</feature>
<evidence type="ECO:0000256" key="6">
    <source>
        <dbReference type="ARBA" id="ARBA00022692"/>
    </source>
</evidence>
<sequence length="410" mass="45843">MVELTDGPASRAVTHGWRATPVVARIAIVYIVSRLVTTGLLALAATLSGPQSRFGEDATIGTFALGWDAQWYWFVAVHGYPAELPTNEAGQVTENQWAFMPIYAYLAQWIGTPLGSWGAGAVIISLVAGFFSCWVLFTLLRPRIGDIAAMWSVVFFASAPLAALFHVGYAESLFLLWLFLALWAVDRRRYAWLYLLIPLMGYTRPGILAFALFLALHGIHRWVIRRREPLRVGEGVHIVITGFFAVAIGFSWQILAAWVTRDPDAYLATELAWRRNWIPDAQAGFVPGEGFVSASAFWASAWGMPEWAGYAGLALLIVGATAVLLFEPHVRRLGTDIRFWSASYLVYLLLVFFPQSSIFRLLVPLAPLWGAMAQPRSPWWRGGVLAACLLGQWWWIFHMYAVASEYWQIP</sequence>
<gene>
    <name evidence="11" type="ORF">ACFQZV_07575</name>
</gene>
<comment type="caution">
    <text evidence="11">The sequence shown here is derived from an EMBL/GenBank/DDBJ whole genome shotgun (WGS) entry which is preliminary data.</text>
</comment>
<comment type="pathway">
    <text evidence="2">Glycolipid biosynthesis; glycosylphosphatidylinositol-anchor biosynthesis.</text>
</comment>
<evidence type="ECO:0000256" key="4">
    <source>
        <dbReference type="ARBA" id="ARBA00022676"/>
    </source>
</evidence>
<feature type="transmembrane region" description="Helical" evidence="10">
    <location>
        <begin position="152"/>
        <end position="185"/>
    </location>
</feature>
<reference evidence="12" key="1">
    <citation type="journal article" date="2019" name="Int. J. Syst. Evol. Microbiol.">
        <title>The Global Catalogue of Microorganisms (GCM) 10K type strain sequencing project: providing services to taxonomists for standard genome sequencing and annotation.</title>
        <authorList>
            <consortium name="The Broad Institute Genomics Platform"/>
            <consortium name="The Broad Institute Genome Sequencing Center for Infectious Disease"/>
            <person name="Wu L."/>
            <person name="Ma J."/>
        </authorList>
    </citation>
    <scope>NUCLEOTIDE SEQUENCE [LARGE SCALE GENOMIC DNA]</scope>
    <source>
        <strain evidence="12">CCUG 50754</strain>
    </source>
</reference>
<evidence type="ECO:0000256" key="9">
    <source>
        <dbReference type="ARBA" id="ARBA00023136"/>
    </source>
</evidence>
<evidence type="ECO:0000256" key="5">
    <source>
        <dbReference type="ARBA" id="ARBA00022679"/>
    </source>
</evidence>
<feature type="transmembrane region" description="Helical" evidence="10">
    <location>
        <begin position="117"/>
        <end position="140"/>
    </location>
</feature>
<evidence type="ECO:0008006" key="13">
    <source>
        <dbReference type="Google" id="ProtNLM"/>
    </source>
</evidence>
<dbReference type="InterPro" id="IPR007315">
    <property type="entry name" value="PIG-V/Gpi18"/>
</dbReference>
<dbReference type="PANTHER" id="PTHR12468:SF2">
    <property type="entry name" value="GPI MANNOSYLTRANSFERASE 2"/>
    <property type="match status" value="1"/>
</dbReference>
<evidence type="ECO:0000256" key="10">
    <source>
        <dbReference type="SAM" id="Phobius"/>
    </source>
</evidence>
<keyword evidence="8 10" id="KW-1133">Transmembrane helix</keyword>
<feature type="transmembrane region" description="Helical" evidence="10">
    <location>
        <begin position="191"/>
        <end position="216"/>
    </location>
</feature>
<keyword evidence="7" id="KW-0256">Endoplasmic reticulum</keyword>
<protein>
    <recommendedName>
        <fullName evidence="13">Mannosyltransferase PIG-V</fullName>
    </recommendedName>
</protein>
<evidence type="ECO:0000256" key="3">
    <source>
        <dbReference type="ARBA" id="ARBA00022502"/>
    </source>
</evidence>
<dbReference type="EMBL" id="JBHTIM010000001">
    <property type="protein sequence ID" value="MFD0781160.1"/>
    <property type="molecule type" value="Genomic_DNA"/>
</dbReference>